<dbReference type="InterPro" id="IPR044878">
    <property type="entry name" value="UbiA_sf"/>
</dbReference>
<comment type="pathway">
    <text evidence="8">Quinol/quinone metabolism; menaquinone biosynthesis; menaquinol from 1,4-dihydroxy-2-naphthoate: step 1/2.</text>
</comment>
<dbReference type="InterPro" id="IPR004657">
    <property type="entry name" value="MenA"/>
</dbReference>
<keyword evidence="11" id="KW-1185">Reference proteome</keyword>
<name>A0A1X7CBQ9_9BACT</name>
<reference evidence="11" key="1">
    <citation type="submission" date="2017-04" db="EMBL/GenBank/DDBJ databases">
        <authorList>
            <person name="Varghese N."/>
            <person name="Submissions S."/>
        </authorList>
    </citation>
    <scope>NUCLEOTIDE SEQUENCE [LARGE SCALE GENOMIC DNA]</scope>
    <source>
        <strain evidence="11">K3S</strain>
    </source>
</reference>
<sequence>MKTNLYSWILAIRPKTLPAAICPVLVASALAFQAESFQWLPALLCLLFALLIQIGTNFANDYYDFIKGADTEERQGPKRMTASGLISLKRMKLMTAVIFFLAFMVGVGLLPFGGWWLLAVGILSILLGYGYTGGPFPLAYLGLGEIFVMIFFGWVAVGCTYMVQAGGFNAIVLLAGTAVGALSTNLLVVNNHRDVETDIKANKRTLAVRFGRVFSALEYRVWFAIALLCTLIMAVLLKSFWMLLPLAVLPLGIKLCKMIGLPQTGPVYIRMLGKTAAILVLYCLLMSVGLFLS</sequence>
<dbReference type="NCBIfam" id="TIGR00751">
    <property type="entry name" value="menA"/>
    <property type="match status" value="1"/>
</dbReference>
<comment type="catalytic activity">
    <reaction evidence="8">
        <text>an all-trans-polyprenyl diphosphate + 1,4-dihydroxy-2-naphthoate + H(+) = a 2-demethylmenaquinol + CO2 + diphosphate</text>
        <dbReference type="Rhea" id="RHEA:26478"/>
        <dbReference type="Rhea" id="RHEA-COMP:9563"/>
        <dbReference type="Rhea" id="RHEA-COMP:9564"/>
        <dbReference type="ChEBI" id="CHEBI:11173"/>
        <dbReference type="ChEBI" id="CHEBI:15378"/>
        <dbReference type="ChEBI" id="CHEBI:16526"/>
        <dbReference type="ChEBI" id="CHEBI:33019"/>
        <dbReference type="ChEBI" id="CHEBI:55437"/>
        <dbReference type="ChEBI" id="CHEBI:58914"/>
        <dbReference type="EC" id="2.5.1.74"/>
    </reaction>
</comment>
<evidence type="ECO:0000256" key="9">
    <source>
        <dbReference type="NCBIfam" id="TIGR00751"/>
    </source>
</evidence>
<evidence type="ECO:0000256" key="4">
    <source>
        <dbReference type="ARBA" id="ARBA00022679"/>
    </source>
</evidence>
<dbReference type="EMBL" id="FWZU01000001">
    <property type="protein sequence ID" value="SME93618.1"/>
    <property type="molecule type" value="Genomic_DNA"/>
</dbReference>
<organism evidence="10 11">
    <name type="scientific">Desulfovibrio gilichinskyi</name>
    <dbReference type="NCBI Taxonomy" id="1519643"/>
    <lineage>
        <taxon>Bacteria</taxon>
        <taxon>Pseudomonadati</taxon>
        <taxon>Thermodesulfobacteriota</taxon>
        <taxon>Desulfovibrionia</taxon>
        <taxon>Desulfovibrionales</taxon>
        <taxon>Desulfovibrionaceae</taxon>
        <taxon>Desulfovibrio</taxon>
    </lineage>
</organism>
<dbReference type="AlphaFoldDB" id="A0A1X7CBQ9"/>
<dbReference type="NCBIfam" id="NF004751">
    <property type="entry name" value="PRK06080.1-3"/>
    <property type="match status" value="1"/>
</dbReference>
<dbReference type="EC" id="2.5.1.74" evidence="8 9"/>
<dbReference type="Gene3D" id="1.10.357.140">
    <property type="entry name" value="UbiA prenyltransferase"/>
    <property type="match status" value="1"/>
</dbReference>
<dbReference type="HAMAP" id="MF_01937">
    <property type="entry name" value="MenA_1"/>
    <property type="match status" value="1"/>
</dbReference>
<dbReference type="GO" id="GO:0046428">
    <property type="term" value="F:1,4-dihydroxy-2-naphthoate polyprenyltransferase activity"/>
    <property type="evidence" value="ECO:0007669"/>
    <property type="project" value="UniProtKB-UniRule"/>
</dbReference>
<accession>A0A1X7CBQ9</accession>
<evidence type="ECO:0000256" key="5">
    <source>
        <dbReference type="ARBA" id="ARBA00022692"/>
    </source>
</evidence>
<evidence type="ECO:0000256" key="7">
    <source>
        <dbReference type="ARBA" id="ARBA00023136"/>
    </source>
</evidence>
<dbReference type="Pfam" id="PF01040">
    <property type="entry name" value="UbiA"/>
    <property type="match status" value="1"/>
</dbReference>
<comment type="similarity">
    <text evidence="8">Belongs to the MenA family. Type 1 subfamily.</text>
</comment>
<gene>
    <name evidence="8" type="primary">menA</name>
    <name evidence="10" type="ORF">SAMN06295933_0634</name>
</gene>
<feature type="transmembrane region" description="Helical" evidence="8">
    <location>
        <begin position="272"/>
        <end position="292"/>
    </location>
</feature>
<dbReference type="GO" id="GO:0005886">
    <property type="term" value="C:plasma membrane"/>
    <property type="evidence" value="ECO:0007669"/>
    <property type="project" value="UniProtKB-SubCell"/>
</dbReference>
<evidence type="ECO:0000256" key="1">
    <source>
        <dbReference type="ARBA" id="ARBA00004141"/>
    </source>
</evidence>
<dbReference type="PANTHER" id="PTHR13929">
    <property type="entry name" value="1,4-DIHYDROXY-2-NAPHTHOATE OCTAPRENYLTRANSFERASE"/>
    <property type="match status" value="1"/>
</dbReference>
<comment type="subcellular location">
    <subcellularLocation>
        <location evidence="8">Cell membrane</location>
        <topology evidence="8">Multi-pass membrane protein</topology>
    </subcellularLocation>
    <subcellularLocation>
        <location evidence="1">Membrane</location>
        <topology evidence="1">Multi-pass membrane protein</topology>
    </subcellularLocation>
</comment>
<proteinExistence type="inferred from homology"/>
<evidence type="ECO:0000313" key="10">
    <source>
        <dbReference type="EMBL" id="SME93618.1"/>
    </source>
</evidence>
<keyword evidence="5 8" id="KW-0812">Transmembrane</keyword>
<dbReference type="InterPro" id="IPR026046">
    <property type="entry name" value="UBIAD1"/>
</dbReference>
<dbReference type="InterPro" id="IPR000537">
    <property type="entry name" value="UbiA_prenyltransferase"/>
</dbReference>
<evidence type="ECO:0000256" key="6">
    <source>
        <dbReference type="ARBA" id="ARBA00022989"/>
    </source>
</evidence>
<keyword evidence="3 8" id="KW-1003">Cell membrane</keyword>
<comment type="function">
    <text evidence="8">Conversion of 1,4-dihydroxy-2-naphthoate (DHNA) to demethylmenaquinone (DMK).</text>
</comment>
<dbReference type="RefSeq" id="WP_085098132.1">
    <property type="nucleotide sequence ID" value="NZ_FWZU01000001.1"/>
</dbReference>
<evidence type="ECO:0000256" key="2">
    <source>
        <dbReference type="ARBA" id="ARBA00022428"/>
    </source>
</evidence>
<dbReference type="PIRSF" id="PIRSF005355">
    <property type="entry name" value="UBIAD1"/>
    <property type="match status" value="1"/>
</dbReference>
<protein>
    <recommendedName>
        <fullName evidence="8 9">1,4-dihydroxy-2-naphthoate octaprenyltransferase</fullName>
        <shortName evidence="8">DHNA-octaprenyltransferase</shortName>
        <ecNumber evidence="8 9">2.5.1.74</ecNumber>
    </recommendedName>
</protein>
<dbReference type="Proteomes" id="UP000192906">
    <property type="component" value="Unassembled WGS sequence"/>
</dbReference>
<feature type="transmembrane region" description="Helical" evidence="8">
    <location>
        <begin position="221"/>
        <end position="251"/>
    </location>
</feature>
<keyword evidence="2 8" id="KW-0474">Menaquinone biosynthesis</keyword>
<feature type="transmembrane region" description="Helical" evidence="8">
    <location>
        <begin position="170"/>
        <end position="188"/>
    </location>
</feature>
<keyword evidence="6 8" id="KW-1133">Transmembrane helix</keyword>
<dbReference type="CDD" id="cd13962">
    <property type="entry name" value="PT_UbiA_UBIAD1"/>
    <property type="match status" value="1"/>
</dbReference>
<dbReference type="PANTHER" id="PTHR13929:SF0">
    <property type="entry name" value="UBIA PRENYLTRANSFERASE DOMAIN-CONTAINING PROTEIN 1"/>
    <property type="match status" value="1"/>
</dbReference>
<evidence type="ECO:0000313" key="11">
    <source>
        <dbReference type="Proteomes" id="UP000192906"/>
    </source>
</evidence>
<keyword evidence="7 8" id="KW-0472">Membrane</keyword>
<evidence type="ECO:0000256" key="8">
    <source>
        <dbReference type="HAMAP-Rule" id="MF_01937"/>
    </source>
</evidence>
<feature type="transmembrane region" description="Helical" evidence="8">
    <location>
        <begin position="93"/>
        <end position="118"/>
    </location>
</feature>
<evidence type="ECO:0000256" key="3">
    <source>
        <dbReference type="ARBA" id="ARBA00022475"/>
    </source>
</evidence>
<dbReference type="GO" id="GO:0009234">
    <property type="term" value="P:menaquinone biosynthetic process"/>
    <property type="evidence" value="ECO:0007669"/>
    <property type="project" value="UniProtKB-UniRule"/>
</dbReference>
<feature type="transmembrane region" description="Helical" evidence="8">
    <location>
        <begin position="138"/>
        <end position="163"/>
    </location>
</feature>
<dbReference type="UniPathway" id="UPA00079">
    <property type="reaction ID" value="UER00168"/>
</dbReference>
<dbReference type="GO" id="GO:0042371">
    <property type="term" value="P:vitamin K biosynthetic process"/>
    <property type="evidence" value="ECO:0007669"/>
    <property type="project" value="TreeGrafter"/>
</dbReference>
<dbReference type="OrthoDB" id="9767568at2"/>
<dbReference type="STRING" id="1519643.SAMN06295933_0634"/>
<keyword evidence="4 8" id="KW-0808">Transferase</keyword>
<feature type="transmembrane region" description="Helical" evidence="8">
    <location>
        <begin position="41"/>
        <end position="59"/>
    </location>
</feature>